<keyword evidence="2" id="KW-1133">Transmembrane helix</keyword>
<dbReference type="GeneID" id="13542142"/>
<evidence type="ECO:0000313" key="3">
    <source>
        <dbReference type="EMBL" id="EHS64809.1"/>
    </source>
</evidence>
<feature type="compositionally biased region" description="Low complexity" evidence="1">
    <location>
        <begin position="622"/>
        <end position="644"/>
    </location>
</feature>
<feature type="compositionally biased region" description="Pro residues" evidence="1">
    <location>
        <begin position="553"/>
        <end position="568"/>
    </location>
</feature>
<feature type="compositionally biased region" description="Polar residues" evidence="1">
    <location>
        <begin position="607"/>
        <end position="617"/>
    </location>
</feature>
<feature type="compositionally biased region" description="Polar residues" evidence="1">
    <location>
        <begin position="917"/>
        <end position="928"/>
    </location>
</feature>
<feature type="region of interest" description="Disordered" evidence="1">
    <location>
        <begin position="607"/>
        <end position="646"/>
    </location>
</feature>
<gene>
    <name evidence="3" type="ORF">PGTG_21067</name>
</gene>
<evidence type="ECO:0000256" key="2">
    <source>
        <dbReference type="SAM" id="Phobius"/>
    </source>
</evidence>
<dbReference type="EMBL" id="DS178270">
    <property type="protein sequence ID" value="EHS64809.1"/>
    <property type="molecule type" value="Genomic_DNA"/>
</dbReference>
<dbReference type="OrthoDB" id="2506207at2759"/>
<feature type="compositionally biased region" description="Low complexity" evidence="1">
    <location>
        <begin position="227"/>
        <end position="238"/>
    </location>
</feature>
<feature type="compositionally biased region" description="Polar residues" evidence="1">
    <location>
        <begin position="539"/>
        <end position="550"/>
    </location>
</feature>
<dbReference type="InParanoid" id="H6QQA3"/>
<feature type="compositionally biased region" description="Polar residues" evidence="1">
    <location>
        <begin position="1060"/>
        <end position="1070"/>
    </location>
</feature>
<feature type="compositionally biased region" description="Low complexity" evidence="1">
    <location>
        <begin position="578"/>
        <end position="587"/>
    </location>
</feature>
<dbReference type="RefSeq" id="XP_003890330.1">
    <property type="nucleotide sequence ID" value="XM_003890281.1"/>
</dbReference>
<feature type="region of interest" description="Disordered" evidence="1">
    <location>
        <begin position="539"/>
        <end position="587"/>
    </location>
</feature>
<feature type="region of interest" description="Disordered" evidence="1">
    <location>
        <begin position="698"/>
        <end position="718"/>
    </location>
</feature>
<dbReference type="AlphaFoldDB" id="H6QQA3"/>
<dbReference type="VEuPathDB" id="FungiDB:PGTG_21067"/>
<keyword evidence="2" id="KW-0812">Transmembrane</keyword>
<feature type="compositionally biased region" description="Polar residues" evidence="1">
    <location>
        <begin position="276"/>
        <end position="309"/>
    </location>
</feature>
<dbReference type="HOGENOM" id="CLU_278007_0_0_1"/>
<accession>H6QQA3</accession>
<feature type="compositionally biased region" description="Polar residues" evidence="1">
    <location>
        <begin position="511"/>
        <end position="520"/>
    </location>
</feature>
<feature type="region of interest" description="Disordered" evidence="1">
    <location>
        <begin position="995"/>
        <end position="1077"/>
    </location>
</feature>
<dbReference type="KEGG" id="pgr:PGTG_21067"/>
<feature type="compositionally biased region" description="Polar residues" evidence="1">
    <location>
        <begin position="354"/>
        <end position="377"/>
    </location>
</feature>
<feature type="region of interest" description="Disordered" evidence="1">
    <location>
        <begin position="199"/>
        <end position="310"/>
    </location>
</feature>
<organism evidence="3 4">
    <name type="scientific">Puccinia graminis f. sp. tritici (strain CRL 75-36-700-3 / race SCCL)</name>
    <name type="common">Black stem rust fungus</name>
    <dbReference type="NCBI Taxonomy" id="418459"/>
    <lineage>
        <taxon>Eukaryota</taxon>
        <taxon>Fungi</taxon>
        <taxon>Dikarya</taxon>
        <taxon>Basidiomycota</taxon>
        <taxon>Pucciniomycotina</taxon>
        <taxon>Pucciniomycetes</taxon>
        <taxon>Pucciniales</taxon>
        <taxon>Pucciniaceae</taxon>
        <taxon>Puccinia</taxon>
    </lineage>
</organism>
<evidence type="ECO:0000256" key="1">
    <source>
        <dbReference type="SAM" id="MobiDB-lite"/>
    </source>
</evidence>
<feature type="region of interest" description="Disordered" evidence="1">
    <location>
        <begin position="501"/>
        <end position="520"/>
    </location>
</feature>
<sequence length="1139" mass="122450">MLFRVASLVAVIHCEPHHISARRVSVIGSSILSLSLFSLLLLSALVQLTPRRPPMSEALPEDPSIEQIASNIHLAELLASGGGADVSSLSTTHQSQEEIRSLLENHLTSHNKSVQVGLLERYMRICRKSSTNYPPFPITGIKACLYILKVSTDKTDVSIKEKLAVVIETWRATLEQAIGPVFAGSPSIWTCKALTQLTGRSENSTNSPITNSGKRKRSQDSLSGVNSQLIPSSSPLPQRCRTASSRISESLLSQQSPSHLTPNNLSGPKDPKEVTICSNLLPSESSQPTSMKTITNHKQDPVNSSSNDPVKTVQLPLLQTSSSAAPVTSCPLLSPSVGSSSALQPSQVHMPLPNTLSSQVANPKTGPQPSLDSQSQISRVTQNINHRIEAPTSAANHLANERDKVSRILPVPNCLSANPPIPAQADKWQRAFRRLDLAVTELLESIPLTPVVSLSESSFYRPIEFSPAFQWTPPSVSSYVNPPGLSLTNIPPIVTFRPQLELHSPPAKPSNVPTPDSSRQTNLGMIRIASEKQMSNAFSFPPVTLNNTTHGKPPTPASPAITPLPPTRPSSTIQPAPSSSLVYSNQSSSIQPNLHQFSQLPGNVQVNNIQPSLQQPGQLPVNVQSNSIQPSPQQSSQSPGNVPVEPQPIFNVTVAQKMKFVDTYRRVDASGKAKLEATLRKNKLWDVLAPLLTPSAIGTPTATTTPQNASPAPQPQVNAVSTPLNQTTVQNSLSSTPMLHSTPKKSDSASTVVANAHVPAVATPKQFDSCTVNSESSNAISQSASPQVYQGSIHANYLNSAAPFNDGALDPVLTKMILAMLAAEPQATNVLMVAFESLGIRNRDAIMTHLKALAVPVNGVDDFWQLRTQAGLASPATVLPDSPSIASHPQLTPKPVNPITVPTMQSKHAPQPDRPLTNGTIDKSTYAASNPLLHPSAKQDSPSRLGQPKAHPQDQNAVGHGTKEHSRENPIQSSKAMNGARTEAMDEIEVLEVVDRQKTNKATSATDMVSEKKHSSDPAKKRMTPISSEWESKKLAFMGDGESSKRPSSIGRRGEETPVNDCQASSSSTKKPPHRFQVSKDMTGRHHFNILDDGLPGFPDVDPSFQIHGAPARVLARYPPDQQMPPVRTFVPLLKKSQT</sequence>
<name>H6QQA3_PUCGT</name>
<feature type="compositionally biased region" description="Basic and acidic residues" evidence="1">
    <location>
        <begin position="1009"/>
        <end position="1020"/>
    </location>
</feature>
<feature type="region of interest" description="Disordered" evidence="1">
    <location>
        <begin position="875"/>
        <end position="979"/>
    </location>
</feature>
<reference evidence="4" key="1">
    <citation type="journal article" date="2011" name="Proc. Natl. Acad. Sci. U.S.A.">
        <title>Obligate biotrophy features unraveled by the genomic analysis of rust fungi.</title>
        <authorList>
            <person name="Duplessis S."/>
            <person name="Cuomo C.A."/>
            <person name="Lin Y.-C."/>
            <person name="Aerts A."/>
            <person name="Tisserant E."/>
            <person name="Veneault-Fourrey C."/>
            <person name="Joly D.L."/>
            <person name="Hacquard S."/>
            <person name="Amselem J."/>
            <person name="Cantarel B.L."/>
            <person name="Chiu R."/>
            <person name="Coutinho P.M."/>
            <person name="Feau N."/>
            <person name="Field M."/>
            <person name="Frey P."/>
            <person name="Gelhaye E."/>
            <person name="Goldberg J."/>
            <person name="Grabherr M.G."/>
            <person name="Kodira C.D."/>
            <person name="Kohler A."/>
            <person name="Kuees U."/>
            <person name="Lindquist E.A."/>
            <person name="Lucas S.M."/>
            <person name="Mago R."/>
            <person name="Mauceli E."/>
            <person name="Morin E."/>
            <person name="Murat C."/>
            <person name="Pangilinan J.L."/>
            <person name="Park R."/>
            <person name="Pearson M."/>
            <person name="Quesneville H."/>
            <person name="Rouhier N."/>
            <person name="Sakthikumar S."/>
            <person name="Salamov A.A."/>
            <person name="Schmutz J."/>
            <person name="Selles B."/>
            <person name="Shapiro H."/>
            <person name="Tanguay P."/>
            <person name="Tuskan G.A."/>
            <person name="Henrissat B."/>
            <person name="Van de Peer Y."/>
            <person name="Rouze P."/>
            <person name="Ellis J.G."/>
            <person name="Dodds P.N."/>
            <person name="Schein J.E."/>
            <person name="Zhong S."/>
            <person name="Hamelin R.C."/>
            <person name="Grigoriev I.V."/>
            <person name="Szabo L.J."/>
            <person name="Martin F."/>
        </authorList>
    </citation>
    <scope>NUCLEOTIDE SEQUENCE [LARGE SCALE GENOMIC DNA]</scope>
    <source>
        <strain evidence="4">CRL 75-36-700-3 / race SCCL</strain>
    </source>
</reference>
<feature type="compositionally biased region" description="Polar residues" evidence="1">
    <location>
        <begin position="336"/>
        <end position="347"/>
    </location>
</feature>
<feature type="compositionally biased region" description="Polar residues" evidence="1">
    <location>
        <begin position="241"/>
        <end position="266"/>
    </location>
</feature>
<feature type="region of interest" description="Disordered" evidence="1">
    <location>
        <begin position="333"/>
        <end position="377"/>
    </location>
</feature>
<dbReference type="Proteomes" id="UP000008783">
    <property type="component" value="Unassembled WGS sequence"/>
</dbReference>
<feature type="compositionally biased region" description="Polar residues" evidence="1">
    <location>
        <begin position="199"/>
        <end position="212"/>
    </location>
</feature>
<evidence type="ECO:0000313" key="4">
    <source>
        <dbReference type="Proteomes" id="UP000008783"/>
    </source>
</evidence>
<protein>
    <submittedName>
        <fullName evidence="3">Uncharacterized protein</fullName>
    </submittedName>
</protein>
<keyword evidence="2" id="KW-0472">Membrane</keyword>
<proteinExistence type="predicted"/>
<keyword evidence="4" id="KW-1185">Reference proteome</keyword>
<feature type="transmembrane region" description="Helical" evidence="2">
    <location>
        <begin position="24"/>
        <end position="46"/>
    </location>
</feature>